<proteinExistence type="predicted"/>
<dbReference type="Gene3D" id="1.10.357.10">
    <property type="entry name" value="Tetracycline Repressor, domain 2"/>
    <property type="match status" value="1"/>
</dbReference>
<evidence type="ECO:0000256" key="3">
    <source>
        <dbReference type="ARBA" id="ARBA00023163"/>
    </source>
</evidence>
<dbReference type="PANTHER" id="PTHR30055">
    <property type="entry name" value="HTH-TYPE TRANSCRIPTIONAL REGULATOR RUTR"/>
    <property type="match status" value="1"/>
</dbReference>
<dbReference type="Pfam" id="PF17754">
    <property type="entry name" value="TetR_C_14"/>
    <property type="match status" value="1"/>
</dbReference>
<protein>
    <submittedName>
        <fullName evidence="6">TetR/AcrR family transcriptional regulator</fullName>
    </submittedName>
</protein>
<gene>
    <name evidence="6" type="ORF">ACFPZN_07465</name>
</gene>
<keyword evidence="1" id="KW-0805">Transcription regulation</keyword>
<dbReference type="SUPFAM" id="SSF46689">
    <property type="entry name" value="Homeodomain-like"/>
    <property type="match status" value="1"/>
</dbReference>
<evidence type="ECO:0000313" key="6">
    <source>
        <dbReference type="EMBL" id="MFC5745438.1"/>
    </source>
</evidence>
<name>A0ABW0ZSM9_9ACTN</name>
<dbReference type="InterPro" id="IPR001647">
    <property type="entry name" value="HTH_TetR"/>
</dbReference>
<evidence type="ECO:0000259" key="5">
    <source>
        <dbReference type="PROSITE" id="PS50977"/>
    </source>
</evidence>
<dbReference type="Pfam" id="PF00440">
    <property type="entry name" value="TetR_N"/>
    <property type="match status" value="1"/>
</dbReference>
<reference evidence="7" key="1">
    <citation type="journal article" date="2019" name="Int. J. Syst. Evol. Microbiol.">
        <title>The Global Catalogue of Microorganisms (GCM) 10K type strain sequencing project: providing services to taxonomists for standard genome sequencing and annotation.</title>
        <authorList>
            <consortium name="The Broad Institute Genomics Platform"/>
            <consortium name="The Broad Institute Genome Sequencing Center for Infectious Disease"/>
            <person name="Wu L."/>
            <person name="Ma J."/>
        </authorList>
    </citation>
    <scope>NUCLEOTIDE SEQUENCE [LARGE SCALE GENOMIC DNA]</scope>
    <source>
        <strain evidence="7">KCTC 42087</strain>
    </source>
</reference>
<dbReference type="InterPro" id="IPR041347">
    <property type="entry name" value="MftR_C"/>
</dbReference>
<dbReference type="EMBL" id="JBHSON010000008">
    <property type="protein sequence ID" value="MFC5745438.1"/>
    <property type="molecule type" value="Genomic_DNA"/>
</dbReference>
<dbReference type="PRINTS" id="PR00455">
    <property type="entry name" value="HTHTETR"/>
</dbReference>
<comment type="caution">
    <text evidence="6">The sequence shown here is derived from an EMBL/GenBank/DDBJ whole genome shotgun (WGS) entry which is preliminary data.</text>
</comment>
<dbReference type="RefSeq" id="WP_378281064.1">
    <property type="nucleotide sequence ID" value="NZ_JBHSON010000008.1"/>
</dbReference>
<evidence type="ECO:0000256" key="4">
    <source>
        <dbReference type="PROSITE-ProRule" id="PRU00335"/>
    </source>
</evidence>
<accession>A0ABW0ZSM9</accession>
<organism evidence="6 7">
    <name type="scientific">Actinomadura rugatobispora</name>
    <dbReference type="NCBI Taxonomy" id="1994"/>
    <lineage>
        <taxon>Bacteria</taxon>
        <taxon>Bacillati</taxon>
        <taxon>Actinomycetota</taxon>
        <taxon>Actinomycetes</taxon>
        <taxon>Streptosporangiales</taxon>
        <taxon>Thermomonosporaceae</taxon>
        <taxon>Actinomadura</taxon>
    </lineage>
</organism>
<feature type="DNA-binding region" description="H-T-H motif" evidence="4">
    <location>
        <begin position="38"/>
        <end position="57"/>
    </location>
</feature>
<feature type="domain" description="HTH tetR-type" evidence="5">
    <location>
        <begin position="15"/>
        <end position="75"/>
    </location>
</feature>
<evidence type="ECO:0000256" key="1">
    <source>
        <dbReference type="ARBA" id="ARBA00023015"/>
    </source>
</evidence>
<evidence type="ECO:0000313" key="7">
    <source>
        <dbReference type="Proteomes" id="UP001596074"/>
    </source>
</evidence>
<dbReference type="InterPro" id="IPR050109">
    <property type="entry name" value="HTH-type_TetR-like_transc_reg"/>
</dbReference>
<keyword evidence="3" id="KW-0804">Transcription</keyword>
<dbReference type="PANTHER" id="PTHR30055:SF238">
    <property type="entry name" value="MYCOFACTOCIN BIOSYNTHESIS TRANSCRIPTIONAL REGULATOR MFTR-RELATED"/>
    <property type="match status" value="1"/>
</dbReference>
<sequence length="202" mass="22184">MVGGERAGLRERTRRAVRAELAEQAMELFVERGYEATTVEDIAAAVGMSKRSFFRYFAVKEDVLFGDVEEIAEQIAAEITARPEREEPWESLRVVLGAWEGRIHASQRELAGLRLVEATPVLRARLHYKRDELRDRVADALRDRPGSGLDAFTADLLVAAAGAALDAASREWLRSDGTADRAALVERAFAMLAPAPPPAAAL</sequence>
<dbReference type="Proteomes" id="UP001596074">
    <property type="component" value="Unassembled WGS sequence"/>
</dbReference>
<dbReference type="PROSITE" id="PS50977">
    <property type="entry name" value="HTH_TETR_2"/>
    <property type="match status" value="1"/>
</dbReference>
<dbReference type="Gene3D" id="1.10.10.60">
    <property type="entry name" value="Homeodomain-like"/>
    <property type="match status" value="1"/>
</dbReference>
<dbReference type="InterPro" id="IPR009057">
    <property type="entry name" value="Homeodomain-like_sf"/>
</dbReference>
<keyword evidence="2 4" id="KW-0238">DNA-binding</keyword>
<keyword evidence="7" id="KW-1185">Reference proteome</keyword>
<evidence type="ECO:0000256" key="2">
    <source>
        <dbReference type="ARBA" id="ARBA00023125"/>
    </source>
</evidence>